<proteinExistence type="predicted"/>
<evidence type="ECO:0000313" key="3">
    <source>
        <dbReference type="EMBL" id="KTB41150.1"/>
    </source>
</evidence>
<feature type="region of interest" description="Disordered" evidence="1">
    <location>
        <begin position="1"/>
        <end position="25"/>
    </location>
</feature>
<organism evidence="3 4">
    <name type="scientific">Moniliophthora roreri</name>
    <name type="common">Frosty pod rot fungus</name>
    <name type="synonym">Monilia roreri</name>
    <dbReference type="NCBI Taxonomy" id="221103"/>
    <lineage>
        <taxon>Eukaryota</taxon>
        <taxon>Fungi</taxon>
        <taxon>Dikarya</taxon>
        <taxon>Basidiomycota</taxon>
        <taxon>Agaricomycotina</taxon>
        <taxon>Agaricomycetes</taxon>
        <taxon>Agaricomycetidae</taxon>
        <taxon>Agaricales</taxon>
        <taxon>Marasmiineae</taxon>
        <taxon>Marasmiaceae</taxon>
        <taxon>Moniliophthora</taxon>
    </lineage>
</organism>
<evidence type="ECO:0000256" key="1">
    <source>
        <dbReference type="SAM" id="MobiDB-lite"/>
    </source>
</evidence>
<keyword evidence="2" id="KW-1133">Transmembrane helix</keyword>
<comment type="caution">
    <text evidence="3">The sequence shown here is derived from an EMBL/GenBank/DDBJ whole genome shotgun (WGS) entry which is preliminary data.</text>
</comment>
<reference evidence="3 4" key="1">
    <citation type="submission" date="2015-12" db="EMBL/GenBank/DDBJ databases">
        <title>Draft genome sequence of Moniliophthora roreri, the causal agent of frosty pod rot of cacao.</title>
        <authorList>
            <person name="Aime M.C."/>
            <person name="Diaz-Valderrama J.R."/>
            <person name="Kijpornyongpan T."/>
            <person name="Phillips-Mora W."/>
        </authorList>
    </citation>
    <scope>NUCLEOTIDE SEQUENCE [LARGE SCALE GENOMIC DNA]</scope>
    <source>
        <strain evidence="3 4">MCA 2952</strain>
    </source>
</reference>
<gene>
    <name evidence="3" type="ORF">WG66_6273</name>
</gene>
<keyword evidence="2" id="KW-0812">Transmembrane</keyword>
<dbReference type="Proteomes" id="UP000054988">
    <property type="component" value="Unassembled WGS sequence"/>
</dbReference>
<evidence type="ECO:0000256" key="2">
    <source>
        <dbReference type="SAM" id="Phobius"/>
    </source>
</evidence>
<feature type="transmembrane region" description="Helical" evidence="2">
    <location>
        <begin position="32"/>
        <end position="51"/>
    </location>
</feature>
<accession>A0A0W0FY70</accession>
<protein>
    <submittedName>
        <fullName evidence="3">Uncharacterized protein</fullName>
    </submittedName>
</protein>
<dbReference type="AlphaFoldDB" id="A0A0W0FY70"/>
<sequence length="68" mass="7350">MLPTRVYRQTKSTVGPEGTPKVPGVKPTNPSAMVFGVGAAVGLAVLSYYAGWWEMKNDRQQAPTKAKQ</sequence>
<dbReference type="EMBL" id="LATX01001506">
    <property type="protein sequence ID" value="KTB41150.1"/>
    <property type="molecule type" value="Genomic_DNA"/>
</dbReference>
<keyword evidence="2" id="KW-0472">Membrane</keyword>
<evidence type="ECO:0000313" key="4">
    <source>
        <dbReference type="Proteomes" id="UP000054988"/>
    </source>
</evidence>
<name>A0A0W0FY70_MONRR</name>